<feature type="region of interest" description="Disordered" evidence="1">
    <location>
        <begin position="53"/>
        <end position="115"/>
    </location>
</feature>
<protein>
    <recommendedName>
        <fullName evidence="5">Secreted protein</fullName>
    </recommendedName>
</protein>
<evidence type="ECO:0000256" key="1">
    <source>
        <dbReference type="SAM" id="MobiDB-lite"/>
    </source>
</evidence>
<evidence type="ECO:0000313" key="4">
    <source>
        <dbReference type="Proteomes" id="UP000815325"/>
    </source>
</evidence>
<feature type="signal peptide" evidence="2">
    <location>
        <begin position="1"/>
        <end position="22"/>
    </location>
</feature>
<gene>
    <name evidence="3" type="ORF">DUNSADRAFT_4757</name>
</gene>
<evidence type="ECO:0008006" key="5">
    <source>
        <dbReference type="Google" id="ProtNLM"/>
    </source>
</evidence>
<dbReference type="Proteomes" id="UP000815325">
    <property type="component" value="Unassembled WGS sequence"/>
</dbReference>
<evidence type="ECO:0000256" key="2">
    <source>
        <dbReference type="SAM" id="SignalP"/>
    </source>
</evidence>
<feature type="chain" id="PRO_5046652649" description="Secreted protein" evidence="2">
    <location>
        <begin position="23"/>
        <end position="115"/>
    </location>
</feature>
<dbReference type="EMBL" id="MU071339">
    <property type="protein sequence ID" value="KAF5826122.1"/>
    <property type="molecule type" value="Genomic_DNA"/>
</dbReference>
<organism evidence="3 4">
    <name type="scientific">Dunaliella salina</name>
    <name type="common">Green alga</name>
    <name type="synonym">Protococcus salinus</name>
    <dbReference type="NCBI Taxonomy" id="3046"/>
    <lineage>
        <taxon>Eukaryota</taxon>
        <taxon>Viridiplantae</taxon>
        <taxon>Chlorophyta</taxon>
        <taxon>core chlorophytes</taxon>
        <taxon>Chlorophyceae</taxon>
        <taxon>CS clade</taxon>
        <taxon>Chlamydomonadales</taxon>
        <taxon>Dunaliellaceae</taxon>
        <taxon>Dunaliella</taxon>
    </lineage>
</organism>
<name>A0ABQ7FVI0_DUNSA</name>
<keyword evidence="2" id="KW-0732">Signal</keyword>
<sequence length="115" mass="11090">MWKLGPLAATAAAAAAAAAAQAAVVAAEFAAAGGGHPVAFGRAWTLVLPRSGGGWPAGPADGPPGPACPIDSSPGLAAWTANASAIPWGPQPPWRGPSRTAAGHHIEAPAPPLPT</sequence>
<comment type="caution">
    <text evidence="3">The sequence shown here is derived from an EMBL/GenBank/DDBJ whole genome shotgun (WGS) entry which is preliminary data.</text>
</comment>
<keyword evidence="4" id="KW-1185">Reference proteome</keyword>
<evidence type="ECO:0000313" key="3">
    <source>
        <dbReference type="EMBL" id="KAF5826122.1"/>
    </source>
</evidence>
<reference evidence="3" key="1">
    <citation type="submission" date="2017-08" db="EMBL/GenBank/DDBJ databases">
        <authorList>
            <person name="Polle J.E."/>
            <person name="Barry K."/>
            <person name="Cushman J."/>
            <person name="Schmutz J."/>
            <person name="Tran D."/>
            <person name="Hathwaick L.T."/>
            <person name="Yim W.C."/>
            <person name="Jenkins J."/>
            <person name="Mckie-Krisberg Z.M."/>
            <person name="Prochnik S."/>
            <person name="Lindquist E."/>
            <person name="Dockter R.B."/>
            <person name="Adam C."/>
            <person name="Molina H."/>
            <person name="Bunkerborg J."/>
            <person name="Jin E."/>
            <person name="Buchheim M."/>
            <person name="Magnuson J."/>
        </authorList>
    </citation>
    <scope>NUCLEOTIDE SEQUENCE</scope>
    <source>
        <strain evidence="3">CCAP 19/18</strain>
    </source>
</reference>
<accession>A0ABQ7FVI0</accession>
<proteinExistence type="predicted"/>